<proteinExistence type="predicted"/>
<organism evidence="1 2">
    <name type="scientific">Actinokineospora soli</name>
    <dbReference type="NCBI Taxonomy" id="1048753"/>
    <lineage>
        <taxon>Bacteria</taxon>
        <taxon>Bacillati</taxon>
        <taxon>Actinomycetota</taxon>
        <taxon>Actinomycetes</taxon>
        <taxon>Pseudonocardiales</taxon>
        <taxon>Pseudonocardiaceae</taxon>
        <taxon>Actinokineospora</taxon>
    </lineage>
</organism>
<evidence type="ECO:0000313" key="1">
    <source>
        <dbReference type="EMBL" id="MFC7614279.1"/>
    </source>
</evidence>
<sequence length="61" mass="6260">MSGVRWWAWPGMSPVTGVPRTGSIPAFVPTDAVLLRAAVGDVVSKFYDIGGRGCPSPAASG</sequence>
<gene>
    <name evidence="1" type="ORF">ACFQV2_12825</name>
</gene>
<comment type="caution">
    <text evidence="1">The sequence shown here is derived from an EMBL/GenBank/DDBJ whole genome shotgun (WGS) entry which is preliminary data.</text>
</comment>
<evidence type="ECO:0000313" key="2">
    <source>
        <dbReference type="Proteomes" id="UP001596512"/>
    </source>
</evidence>
<name>A0ABW2TM90_9PSEU</name>
<accession>A0ABW2TM90</accession>
<dbReference type="Proteomes" id="UP001596512">
    <property type="component" value="Unassembled WGS sequence"/>
</dbReference>
<reference evidence="2" key="1">
    <citation type="journal article" date="2019" name="Int. J. Syst. Evol. Microbiol.">
        <title>The Global Catalogue of Microorganisms (GCM) 10K type strain sequencing project: providing services to taxonomists for standard genome sequencing and annotation.</title>
        <authorList>
            <consortium name="The Broad Institute Genomics Platform"/>
            <consortium name="The Broad Institute Genome Sequencing Center for Infectious Disease"/>
            <person name="Wu L."/>
            <person name="Ma J."/>
        </authorList>
    </citation>
    <scope>NUCLEOTIDE SEQUENCE [LARGE SCALE GENOMIC DNA]</scope>
    <source>
        <strain evidence="2">JCM 17695</strain>
    </source>
</reference>
<dbReference type="EMBL" id="JBHTEY010000004">
    <property type="protein sequence ID" value="MFC7614279.1"/>
    <property type="molecule type" value="Genomic_DNA"/>
</dbReference>
<protein>
    <submittedName>
        <fullName evidence="1">Uncharacterized protein</fullName>
    </submittedName>
</protein>
<keyword evidence="2" id="KW-1185">Reference proteome</keyword>